<gene>
    <name evidence="2" type="ORF">FHS68_002150</name>
</gene>
<evidence type="ECO:0000259" key="1">
    <source>
        <dbReference type="Pfam" id="PF00535"/>
    </source>
</evidence>
<dbReference type="EMBL" id="JAASQJ010000002">
    <property type="protein sequence ID" value="NIJ52980.1"/>
    <property type="molecule type" value="Genomic_DNA"/>
</dbReference>
<comment type="caution">
    <text evidence="2">The sequence shown here is derived from an EMBL/GenBank/DDBJ whole genome shotgun (WGS) entry which is preliminary data.</text>
</comment>
<dbReference type="Pfam" id="PF00535">
    <property type="entry name" value="Glycos_transf_2"/>
    <property type="match status" value="1"/>
</dbReference>
<dbReference type="PANTHER" id="PTHR43685">
    <property type="entry name" value="GLYCOSYLTRANSFERASE"/>
    <property type="match status" value="1"/>
</dbReference>
<dbReference type="RefSeq" id="WP_167269760.1">
    <property type="nucleotide sequence ID" value="NZ_JAASQJ010000002.1"/>
</dbReference>
<dbReference type="PANTHER" id="PTHR43685:SF2">
    <property type="entry name" value="GLYCOSYLTRANSFERASE 2-LIKE DOMAIN-CONTAINING PROTEIN"/>
    <property type="match status" value="1"/>
</dbReference>
<dbReference type="Proteomes" id="UP001179181">
    <property type="component" value="Unassembled WGS sequence"/>
</dbReference>
<feature type="domain" description="Glycosyltransferase 2-like" evidence="1">
    <location>
        <begin position="7"/>
        <end position="124"/>
    </location>
</feature>
<dbReference type="Gene3D" id="3.90.550.10">
    <property type="entry name" value="Spore Coat Polysaccharide Biosynthesis Protein SpsA, Chain A"/>
    <property type="match status" value="1"/>
</dbReference>
<proteinExistence type="predicted"/>
<dbReference type="InterPro" id="IPR001173">
    <property type="entry name" value="Glyco_trans_2-like"/>
</dbReference>
<sequence>MEAQHISIIIPVYNQASFIRRAIVSVKKQDFLDWEIVVINDGSTDNLESVLREFMDTDSRIRYYENERNEGMGYSLNKGIELASYDYIAYLPADDIFFKNHLSSLCTALDENPDAVLAYSGLRYEYYDSIQASLAKTTFEKIEDGPHFQLVQVLHRKVDETWVERAELVTDDLNFMFWGRIKSFGRFVSTNQVSAEWVSHPLQRHKIINELGSWGGIHWYKQYYKVKQRLRFKSASGHFINEFNDFKTLQYLPVVRSSGSLKILLVGELAYNAERICALEEQGHQLYGLWIGHPYFFNAVGPLPFGNVQDIPMDNWEARVKEIQPDIIYAQLNSYAVPLAHEVMQRNLGIPFVWHFKEGPFVCRQQGLWDRLIDLFQNSDGQIYINEENKVWFEQFLDSEKRNSFILDGDLPSRFYFKEEKTELLSEKDGQIHTVVSGRPFGIEPNDVKEMSKQDIHLHIYGDISHKTYKLWLTQVLNLAPKHVHLYHNCSPAQWTKVLSQYDAGWLHVFQSANQGELMKMDWMDLNLPARLTTLATAGLPMIQRDNSGNIVASQNMMKKFDTGVFFKDFEDLGQQLRDKARLRKIRENCWNNRMYFSFDYHVKDLVDFFRKTIAKKREESSVAVW</sequence>
<keyword evidence="3" id="KW-1185">Reference proteome</keyword>
<dbReference type="InterPro" id="IPR029044">
    <property type="entry name" value="Nucleotide-diphossugar_trans"/>
</dbReference>
<evidence type="ECO:0000313" key="3">
    <source>
        <dbReference type="Proteomes" id="UP001179181"/>
    </source>
</evidence>
<dbReference type="SUPFAM" id="SSF53448">
    <property type="entry name" value="Nucleotide-diphospho-sugar transferases"/>
    <property type="match status" value="1"/>
</dbReference>
<protein>
    <submittedName>
        <fullName evidence="2">Glycosyltransferase involved in cell wall biosynthesis</fullName>
    </submittedName>
</protein>
<dbReference type="SUPFAM" id="SSF53756">
    <property type="entry name" value="UDP-Glycosyltransferase/glycogen phosphorylase"/>
    <property type="match status" value="1"/>
</dbReference>
<dbReference type="CDD" id="cd00761">
    <property type="entry name" value="Glyco_tranf_GTA_type"/>
    <property type="match status" value="1"/>
</dbReference>
<reference evidence="2 3" key="1">
    <citation type="submission" date="2020-03" db="EMBL/GenBank/DDBJ databases">
        <title>Genomic Encyclopedia of Type Strains, Phase IV (KMG-IV): sequencing the most valuable type-strain genomes for metagenomic binning, comparative biology and taxonomic classification.</title>
        <authorList>
            <person name="Goeker M."/>
        </authorList>
    </citation>
    <scope>NUCLEOTIDE SEQUENCE [LARGE SCALE GENOMIC DNA]</scope>
    <source>
        <strain evidence="2 3">DSM 102865</strain>
    </source>
</reference>
<dbReference type="InterPro" id="IPR050834">
    <property type="entry name" value="Glycosyltransf_2"/>
</dbReference>
<name>A0ABX0UMV7_9BACT</name>
<accession>A0ABX0UMV7</accession>
<evidence type="ECO:0000313" key="2">
    <source>
        <dbReference type="EMBL" id="NIJ52980.1"/>
    </source>
</evidence>
<organism evidence="2 3">
    <name type="scientific">Dyadobacter arcticus</name>
    <dbReference type="NCBI Taxonomy" id="1078754"/>
    <lineage>
        <taxon>Bacteria</taxon>
        <taxon>Pseudomonadati</taxon>
        <taxon>Bacteroidota</taxon>
        <taxon>Cytophagia</taxon>
        <taxon>Cytophagales</taxon>
        <taxon>Spirosomataceae</taxon>
        <taxon>Dyadobacter</taxon>
    </lineage>
</organism>
<dbReference type="Gene3D" id="3.40.50.2000">
    <property type="entry name" value="Glycogen Phosphorylase B"/>
    <property type="match status" value="1"/>
</dbReference>